<organism evidence="6">
    <name type="scientific">bioreactor metagenome</name>
    <dbReference type="NCBI Taxonomy" id="1076179"/>
    <lineage>
        <taxon>unclassified sequences</taxon>
        <taxon>metagenomes</taxon>
        <taxon>ecological metagenomes</taxon>
    </lineage>
</organism>
<dbReference type="InterPro" id="IPR003953">
    <property type="entry name" value="FAD-dep_OxRdtase_2_FAD-bd"/>
</dbReference>
<reference evidence="6" key="1">
    <citation type="submission" date="2019-08" db="EMBL/GenBank/DDBJ databases">
        <authorList>
            <person name="Kucharzyk K."/>
            <person name="Murdoch R.W."/>
            <person name="Higgins S."/>
            <person name="Loffler F."/>
        </authorList>
    </citation>
    <scope>NUCLEOTIDE SEQUENCE</scope>
</reference>
<evidence type="ECO:0000256" key="4">
    <source>
        <dbReference type="ARBA" id="ARBA00023002"/>
    </source>
</evidence>
<evidence type="ECO:0000256" key="3">
    <source>
        <dbReference type="ARBA" id="ARBA00022827"/>
    </source>
</evidence>
<evidence type="ECO:0000259" key="5">
    <source>
        <dbReference type="Pfam" id="PF00890"/>
    </source>
</evidence>
<dbReference type="PANTHER" id="PTHR43400:SF7">
    <property type="entry name" value="FAD-DEPENDENT OXIDOREDUCTASE 2 FAD BINDING DOMAIN-CONTAINING PROTEIN"/>
    <property type="match status" value="1"/>
</dbReference>
<gene>
    <name evidence="6" type="primary">ifcA_20</name>
    <name evidence="6" type="ORF">SDC9_204116</name>
</gene>
<evidence type="ECO:0000256" key="2">
    <source>
        <dbReference type="ARBA" id="ARBA00022630"/>
    </source>
</evidence>
<dbReference type="Gene3D" id="3.90.700.10">
    <property type="entry name" value="Succinate dehydrogenase/fumarate reductase flavoprotein, catalytic domain"/>
    <property type="match status" value="1"/>
</dbReference>
<dbReference type="GO" id="GO:0016491">
    <property type="term" value="F:oxidoreductase activity"/>
    <property type="evidence" value="ECO:0007669"/>
    <property type="project" value="UniProtKB-KW"/>
</dbReference>
<evidence type="ECO:0000256" key="1">
    <source>
        <dbReference type="ARBA" id="ARBA00001974"/>
    </source>
</evidence>
<comment type="cofactor">
    <cofactor evidence="1">
        <name>FAD</name>
        <dbReference type="ChEBI" id="CHEBI:57692"/>
    </cofactor>
</comment>
<comment type="caution">
    <text evidence="6">The sequence shown here is derived from an EMBL/GenBank/DDBJ whole genome shotgun (WGS) entry which is preliminary data.</text>
</comment>
<name>A0A645IYD3_9ZZZZ</name>
<dbReference type="InterPro" id="IPR027477">
    <property type="entry name" value="Succ_DH/fumarate_Rdtase_cat_sf"/>
</dbReference>
<keyword evidence="2" id="KW-0285">Flavoprotein</keyword>
<dbReference type="InterPro" id="IPR050315">
    <property type="entry name" value="FAD-oxidoreductase_2"/>
</dbReference>
<dbReference type="Gene3D" id="3.50.50.60">
    <property type="entry name" value="FAD/NAD(P)-binding domain"/>
    <property type="match status" value="1"/>
</dbReference>
<dbReference type="EMBL" id="VSSQ01126735">
    <property type="protein sequence ID" value="MPN56428.1"/>
    <property type="molecule type" value="Genomic_DNA"/>
</dbReference>
<dbReference type="InterPro" id="IPR036188">
    <property type="entry name" value="FAD/NAD-bd_sf"/>
</dbReference>
<evidence type="ECO:0000313" key="6">
    <source>
        <dbReference type="EMBL" id="MPN56428.1"/>
    </source>
</evidence>
<dbReference type="AlphaFoldDB" id="A0A645IYD3"/>
<dbReference type="PANTHER" id="PTHR43400">
    <property type="entry name" value="FUMARATE REDUCTASE"/>
    <property type="match status" value="1"/>
</dbReference>
<keyword evidence="4 6" id="KW-0560">Oxidoreductase</keyword>
<feature type="domain" description="FAD-dependent oxidoreductase 2 FAD-binding" evidence="5">
    <location>
        <begin position="6"/>
        <end position="63"/>
    </location>
</feature>
<dbReference type="Pfam" id="PF00890">
    <property type="entry name" value="FAD_binding_2"/>
    <property type="match status" value="1"/>
</dbReference>
<dbReference type="SUPFAM" id="SSF51905">
    <property type="entry name" value="FAD/NAD(P)-binding domain"/>
    <property type="match status" value="1"/>
</dbReference>
<accession>A0A645IYD3</accession>
<keyword evidence="3" id="KW-0274">FAD</keyword>
<protein>
    <submittedName>
        <fullName evidence="6">Fumarate reductase flavoprotein subunit</fullName>
        <ecNumber evidence="6">1.3.5.4</ecNumber>
    </submittedName>
</protein>
<sequence>MKIETAPFYACPAKPAVHHTMGGLQINTNAQVLSTSGNPIPGLYAAGEVTGGIHAGNRLGGNAIADIFVFGRTAGENAAK</sequence>
<dbReference type="EC" id="1.3.5.4" evidence="6"/>
<proteinExistence type="predicted"/>